<organism evidence="2 3">
    <name type="scientific">Pseudomonas reidholzensis</name>
    <dbReference type="NCBI Taxonomy" id="1785162"/>
    <lineage>
        <taxon>Bacteria</taxon>
        <taxon>Pseudomonadati</taxon>
        <taxon>Pseudomonadota</taxon>
        <taxon>Gammaproteobacteria</taxon>
        <taxon>Pseudomonadales</taxon>
        <taxon>Pseudomonadaceae</taxon>
        <taxon>Pseudomonas</taxon>
    </lineage>
</organism>
<feature type="domain" description="HIT" evidence="1">
    <location>
        <begin position="7"/>
        <end position="91"/>
    </location>
</feature>
<dbReference type="Gene3D" id="3.30.428.10">
    <property type="entry name" value="HIT-like"/>
    <property type="match status" value="1"/>
</dbReference>
<dbReference type="AlphaFoldDB" id="A0A383RU81"/>
<evidence type="ECO:0000313" key="3">
    <source>
        <dbReference type="Proteomes" id="UP000263595"/>
    </source>
</evidence>
<reference evidence="3" key="1">
    <citation type="submission" date="2018-08" db="EMBL/GenBank/DDBJ databases">
        <authorList>
            <person name="Blom J."/>
        </authorList>
    </citation>
    <scope>NUCLEOTIDE SEQUENCE [LARGE SCALE GENOMIC DNA]</scope>
    <source>
        <strain evidence="3">CCOS 865</strain>
    </source>
</reference>
<proteinExistence type="predicted"/>
<dbReference type="GO" id="GO:0016787">
    <property type="term" value="F:hydrolase activity"/>
    <property type="evidence" value="ECO:0007669"/>
    <property type="project" value="UniProtKB-KW"/>
</dbReference>
<name>A0A383RU81_9PSED</name>
<dbReference type="InterPro" id="IPR036265">
    <property type="entry name" value="HIT-like_sf"/>
</dbReference>
<accession>A0A383RU81</accession>
<gene>
    <name evidence="2" type="ORF">CCOS865_02490</name>
</gene>
<dbReference type="RefSeq" id="WP_119141630.1">
    <property type="nucleotide sequence ID" value="NZ_CBCSFL010000017.1"/>
</dbReference>
<protein>
    <submittedName>
        <fullName evidence="2">Hydrolase</fullName>
    </submittedName>
</protein>
<dbReference type="OrthoDB" id="8592405at2"/>
<dbReference type="InterPro" id="IPR011146">
    <property type="entry name" value="HIT-like"/>
</dbReference>
<dbReference type="Proteomes" id="UP000263595">
    <property type="component" value="Unassembled WGS sequence"/>
</dbReference>
<keyword evidence="3" id="KW-1185">Reference proteome</keyword>
<dbReference type="SUPFAM" id="SSF54197">
    <property type="entry name" value="HIT-like"/>
    <property type="match status" value="1"/>
</dbReference>
<evidence type="ECO:0000259" key="1">
    <source>
        <dbReference type="Pfam" id="PF01230"/>
    </source>
</evidence>
<sequence>MDIPHRFIIQEFQYWVLNHRMDSALPGYVMLSAKAMTNSLSTLPAEAHAELGVLLARIQQTLEDHLKPKRLYIGRYGHDAGYSIHFHFIPVYPWVEALFWADDRYRLLQQFGSRENSLSQTDGAELTLYVWREFCERPEPPAIEGPAVEQVIATLRDAFEGQNVD</sequence>
<keyword evidence="2" id="KW-0378">Hydrolase</keyword>
<evidence type="ECO:0000313" key="2">
    <source>
        <dbReference type="EMBL" id="SYX90224.1"/>
    </source>
</evidence>
<dbReference type="EMBL" id="UNOZ01000017">
    <property type="protein sequence ID" value="SYX90224.1"/>
    <property type="molecule type" value="Genomic_DNA"/>
</dbReference>
<dbReference type="Pfam" id="PF01230">
    <property type="entry name" value="HIT"/>
    <property type="match status" value="1"/>
</dbReference>